<feature type="transmembrane region" description="Helical" evidence="5">
    <location>
        <begin position="70"/>
        <end position="88"/>
    </location>
</feature>
<name>A0A6A5BNJ9_NAEFO</name>
<gene>
    <name evidence="6" type="ORF">FDP41_001241</name>
    <name evidence="7" type="ORF">FDP41_007338</name>
</gene>
<feature type="transmembrane region" description="Helical" evidence="5">
    <location>
        <begin position="242"/>
        <end position="260"/>
    </location>
</feature>
<protein>
    <submittedName>
        <fullName evidence="6">Uncharacterized protein</fullName>
    </submittedName>
</protein>
<dbReference type="AlphaFoldDB" id="A0A6A5BNJ9"/>
<dbReference type="PANTHER" id="PTHR42723">
    <property type="entry name" value="CHLOROPHYLL SYNTHASE"/>
    <property type="match status" value="1"/>
</dbReference>
<evidence type="ECO:0000313" key="8">
    <source>
        <dbReference type="Proteomes" id="UP000444721"/>
    </source>
</evidence>
<dbReference type="GO" id="GO:0016765">
    <property type="term" value="F:transferase activity, transferring alkyl or aryl (other than methyl) groups"/>
    <property type="evidence" value="ECO:0007669"/>
    <property type="project" value="InterPro"/>
</dbReference>
<dbReference type="InterPro" id="IPR000537">
    <property type="entry name" value="UbiA_prenyltransferase"/>
</dbReference>
<organism evidence="6 8">
    <name type="scientific">Naegleria fowleri</name>
    <name type="common">Brain eating amoeba</name>
    <dbReference type="NCBI Taxonomy" id="5763"/>
    <lineage>
        <taxon>Eukaryota</taxon>
        <taxon>Discoba</taxon>
        <taxon>Heterolobosea</taxon>
        <taxon>Tetramitia</taxon>
        <taxon>Eutetramitia</taxon>
        <taxon>Vahlkampfiidae</taxon>
        <taxon>Naegleria</taxon>
    </lineage>
</organism>
<dbReference type="OrthoDB" id="434972at2759"/>
<dbReference type="EMBL" id="VFQX01000023">
    <property type="protein sequence ID" value="KAF0979573.1"/>
    <property type="molecule type" value="Genomic_DNA"/>
</dbReference>
<dbReference type="GeneID" id="68108459"/>
<evidence type="ECO:0000256" key="4">
    <source>
        <dbReference type="ARBA" id="ARBA00023136"/>
    </source>
</evidence>
<feature type="transmembrane region" description="Helical" evidence="5">
    <location>
        <begin position="281"/>
        <end position="304"/>
    </location>
</feature>
<dbReference type="RefSeq" id="XP_044564286.1">
    <property type="nucleotide sequence ID" value="XM_044702927.1"/>
</dbReference>
<dbReference type="InterPro" id="IPR050475">
    <property type="entry name" value="Prenyltransferase_related"/>
</dbReference>
<dbReference type="VEuPathDB" id="AmoebaDB:FDP41_001241"/>
<dbReference type="Proteomes" id="UP000444721">
    <property type="component" value="Unassembled WGS sequence"/>
</dbReference>
<evidence type="ECO:0000313" key="7">
    <source>
        <dbReference type="EMBL" id="KAF0984161.1"/>
    </source>
</evidence>
<evidence type="ECO:0000313" key="6">
    <source>
        <dbReference type="EMBL" id="KAF0979573.1"/>
    </source>
</evidence>
<feature type="transmembrane region" description="Helical" evidence="5">
    <location>
        <begin position="169"/>
        <end position="197"/>
    </location>
</feature>
<dbReference type="PANTHER" id="PTHR42723:SF1">
    <property type="entry name" value="CHLOROPHYLL SYNTHASE, CHLOROPLASTIC"/>
    <property type="match status" value="1"/>
</dbReference>
<dbReference type="GO" id="GO:0016020">
    <property type="term" value="C:membrane"/>
    <property type="evidence" value="ECO:0007669"/>
    <property type="project" value="UniProtKB-SubCell"/>
</dbReference>
<feature type="transmembrane region" description="Helical" evidence="5">
    <location>
        <begin position="109"/>
        <end position="131"/>
    </location>
</feature>
<keyword evidence="4 5" id="KW-0472">Membrane</keyword>
<keyword evidence="3 5" id="KW-1133">Transmembrane helix</keyword>
<dbReference type="Pfam" id="PF01040">
    <property type="entry name" value="UbiA"/>
    <property type="match status" value="1"/>
</dbReference>
<keyword evidence="2 5" id="KW-0812">Transmembrane</keyword>
<comment type="caution">
    <text evidence="6">The sequence shown here is derived from an EMBL/GenBank/DDBJ whole genome shotgun (WGS) entry which is preliminary data.</text>
</comment>
<proteinExistence type="predicted"/>
<evidence type="ECO:0000256" key="3">
    <source>
        <dbReference type="ARBA" id="ARBA00022989"/>
    </source>
</evidence>
<reference evidence="6 8" key="1">
    <citation type="journal article" date="2019" name="Sci. Rep.">
        <title>Nanopore sequencing improves the draft genome of the human pathogenic amoeba Naegleria fowleri.</title>
        <authorList>
            <person name="Liechti N."/>
            <person name="Schurch N."/>
            <person name="Bruggmann R."/>
            <person name="Wittwer M."/>
        </authorList>
    </citation>
    <scope>NUCLEOTIDE SEQUENCE [LARGE SCALE GENOMIC DNA]</scope>
    <source>
        <strain evidence="6 8">ATCC 30894</strain>
    </source>
</reference>
<accession>A0A6A5BNJ9</accession>
<dbReference type="InterPro" id="IPR044878">
    <property type="entry name" value="UbiA_sf"/>
</dbReference>
<evidence type="ECO:0000256" key="5">
    <source>
        <dbReference type="SAM" id="Phobius"/>
    </source>
</evidence>
<dbReference type="VEuPathDB" id="AmoebaDB:NF0000030"/>
<sequence>MIASLHYHHPEVLSIPYIPSSTRREENELLLLKENLPFVSILLSFHKWLLSKVRREFFVFYLHCKNDFNITIYPSVAFALSCRVSALISMYLSPERGSFEGFASLSHSLLFLAMNFLSLIGFLIFAVFFVYPFTMSNQMDGVEEDRLNEKTYRPLVSGETSLEETKIRWAFACTIYLAMSASHHLFWYGLVWTLAYVLHNHCGFAKNWFFKNLSNTIGVVCMIIPYWHILNGFHDNDHTVKMMVYIIALTFLMTIDAQDFRDLEGDAMSGRVTLPILLGSYSRVVFLAKSIAAGVFYFVAMLKLCQWYSVRFEYEWIFRVYCLITPLQFIGMSIGFMMNGNLTSDSEKKRYYDDRIYKLLFTSWYGIQLLGLPIMHALVFQ</sequence>
<feature type="transmembrane region" description="Helical" evidence="5">
    <location>
        <begin position="209"/>
        <end position="230"/>
    </location>
</feature>
<evidence type="ECO:0000256" key="1">
    <source>
        <dbReference type="ARBA" id="ARBA00004141"/>
    </source>
</evidence>
<dbReference type="VEuPathDB" id="AmoebaDB:NfTy_002410"/>
<evidence type="ECO:0000256" key="2">
    <source>
        <dbReference type="ARBA" id="ARBA00022692"/>
    </source>
</evidence>
<dbReference type="EMBL" id="VFQX01000003">
    <property type="protein sequence ID" value="KAF0984161.1"/>
    <property type="molecule type" value="Genomic_DNA"/>
</dbReference>
<feature type="transmembrane region" description="Helical" evidence="5">
    <location>
        <begin position="359"/>
        <end position="380"/>
    </location>
</feature>
<comment type="subcellular location">
    <subcellularLocation>
        <location evidence="1">Membrane</location>
        <topology evidence="1">Multi-pass membrane protein</topology>
    </subcellularLocation>
</comment>
<dbReference type="VEuPathDB" id="AmoebaDB:FDP41_007338"/>
<keyword evidence="8" id="KW-1185">Reference proteome</keyword>
<feature type="transmembrane region" description="Helical" evidence="5">
    <location>
        <begin position="316"/>
        <end position="338"/>
    </location>
</feature>
<dbReference type="Gene3D" id="1.10.357.140">
    <property type="entry name" value="UbiA prenyltransferase"/>
    <property type="match status" value="1"/>
</dbReference>